<feature type="domain" description="Flavodoxin-like fold" evidence="7">
    <location>
        <begin position="1"/>
        <end position="203"/>
    </location>
</feature>
<dbReference type="GO" id="GO:0016652">
    <property type="term" value="F:oxidoreductase activity, acting on NAD(P)H as acceptor"/>
    <property type="evidence" value="ECO:0007669"/>
    <property type="project" value="UniProtKB-UniRule"/>
</dbReference>
<dbReference type="SUPFAM" id="SSF52218">
    <property type="entry name" value="Flavoproteins"/>
    <property type="match status" value="1"/>
</dbReference>
<evidence type="ECO:0000256" key="2">
    <source>
        <dbReference type="ARBA" id="ARBA00022643"/>
    </source>
</evidence>
<dbReference type="GO" id="GO:0009055">
    <property type="term" value="F:electron transfer activity"/>
    <property type="evidence" value="ECO:0007669"/>
    <property type="project" value="UniProtKB-UniRule"/>
</dbReference>
<evidence type="ECO:0000256" key="5">
    <source>
        <dbReference type="ARBA" id="ARBA00048542"/>
    </source>
</evidence>
<keyword evidence="2 6" id="KW-0288">FMN</keyword>
<comment type="catalytic activity">
    <reaction evidence="6">
        <text>2 a quinone + NADH + H(+) = 2 a 1,4-benzosemiquinone + NAD(+)</text>
        <dbReference type="Rhea" id="RHEA:65952"/>
        <dbReference type="ChEBI" id="CHEBI:15378"/>
        <dbReference type="ChEBI" id="CHEBI:57540"/>
        <dbReference type="ChEBI" id="CHEBI:57945"/>
        <dbReference type="ChEBI" id="CHEBI:132124"/>
        <dbReference type="ChEBI" id="CHEBI:134225"/>
    </reaction>
</comment>
<comment type="caution">
    <text evidence="8">The sequence shown here is derived from an EMBL/GenBank/DDBJ whole genome shotgun (WGS) entry which is preliminary data.</text>
</comment>
<dbReference type="InterPro" id="IPR029039">
    <property type="entry name" value="Flavoprotein-like_sf"/>
</dbReference>
<reference evidence="8 9" key="1">
    <citation type="journal article" date="2012" name="BMC Genomics">
        <title>Genomic basis of broad host range and environmental adaptability of Rhizobium tropici CIAT 899 and Rhizobium sp. PRF 81 which are used in inoculants for common bean (Phaseolus vulgaris L.).</title>
        <authorList>
            <person name="Ormeno-Orrillo E."/>
            <person name="Menna P."/>
            <person name="Almeida L.G."/>
            <person name="Ollero F.J."/>
            <person name="Nicolas M.F."/>
            <person name="Pains Rodrigues E."/>
            <person name="Shigueyoshi Nakatani A."/>
            <person name="Silva Batista J.S."/>
            <person name="Oliveira Chueire L.M."/>
            <person name="Souza R.C."/>
            <person name="Ribeiro Vasconcelos A.T."/>
            <person name="Megias M."/>
            <person name="Hungria M."/>
            <person name="Martinez-Romero E."/>
        </authorList>
    </citation>
    <scope>NUCLEOTIDE SEQUENCE [LARGE SCALE GENOMIC DNA]</scope>
    <source>
        <strain evidence="8 9">PRF 81</strain>
    </source>
</reference>
<dbReference type="GO" id="GO:0016655">
    <property type="term" value="F:oxidoreductase activity, acting on NAD(P)H, quinone or similar compound as acceptor"/>
    <property type="evidence" value="ECO:0007669"/>
    <property type="project" value="InterPro"/>
</dbReference>
<accession>N6U4Q0</accession>
<dbReference type="GO" id="GO:0010181">
    <property type="term" value="F:FMN binding"/>
    <property type="evidence" value="ECO:0007669"/>
    <property type="project" value="UniProtKB-UniRule"/>
</dbReference>
<dbReference type="EMBL" id="AQHN01000084">
    <property type="protein sequence ID" value="ENN85318.1"/>
    <property type="molecule type" value="Genomic_DNA"/>
</dbReference>
<sequence>MKLLHIDTSIQATGSISREMSAATAERLKREIPGLDVQYRDLAVHPLPHLTARVFAALAQDMDTGDFSDAERNDAVESKKVLEDFMAADIVVLGVPLYNYSVPSTLRAWIDRIVVFGKTFRYGGPNQPIGLAAGKRVIVALARGGYYAEGSAAAQHEHAETYLRSVFSLVGINDVEFIIAEGVAVGPEFRETALRGALDTIQTLAA</sequence>
<evidence type="ECO:0000256" key="4">
    <source>
        <dbReference type="ARBA" id="ARBA00023027"/>
    </source>
</evidence>
<evidence type="ECO:0000259" key="7">
    <source>
        <dbReference type="Pfam" id="PF02525"/>
    </source>
</evidence>
<dbReference type="Proteomes" id="UP000012429">
    <property type="component" value="Unassembled WGS sequence"/>
</dbReference>
<dbReference type="AlphaFoldDB" id="N6U4Q0"/>
<comment type="function">
    <text evidence="6">Also exhibits azoreductase activity. Catalyzes the reductive cleavage of the azo bond in aromatic azo compounds to the corresponding amines.</text>
</comment>
<keyword evidence="3 6" id="KW-0560">Oxidoreductase</keyword>
<evidence type="ECO:0000256" key="3">
    <source>
        <dbReference type="ARBA" id="ARBA00023002"/>
    </source>
</evidence>
<evidence type="ECO:0000313" key="8">
    <source>
        <dbReference type="EMBL" id="ENN85318.1"/>
    </source>
</evidence>
<dbReference type="EC" id="1.6.5.-" evidence="6"/>
<name>N6U4Q0_9HYPH</name>
<dbReference type="Pfam" id="PF02525">
    <property type="entry name" value="Flavodoxin_2"/>
    <property type="match status" value="1"/>
</dbReference>
<dbReference type="PATRIC" id="fig|363754.4.peg.5405"/>
<dbReference type="STRING" id="363754.RHSP_53748"/>
<dbReference type="PANTHER" id="PTHR43741:SF4">
    <property type="entry name" value="FMN-DEPENDENT NADH:QUINONE OXIDOREDUCTASE"/>
    <property type="match status" value="1"/>
</dbReference>
<dbReference type="HAMAP" id="MF_01216">
    <property type="entry name" value="Azoreductase_type1"/>
    <property type="match status" value="1"/>
</dbReference>
<evidence type="ECO:0000256" key="1">
    <source>
        <dbReference type="ARBA" id="ARBA00022630"/>
    </source>
</evidence>
<dbReference type="InterPro" id="IPR003680">
    <property type="entry name" value="Flavodoxin_fold"/>
</dbReference>
<evidence type="ECO:0000313" key="9">
    <source>
        <dbReference type="Proteomes" id="UP000012429"/>
    </source>
</evidence>
<keyword evidence="9" id="KW-1185">Reference proteome</keyword>
<dbReference type="EC" id="1.7.1.17" evidence="6"/>
<feature type="binding site" evidence="6">
    <location>
        <begin position="15"/>
        <end position="17"/>
    </location>
    <ligand>
        <name>FMN</name>
        <dbReference type="ChEBI" id="CHEBI:58210"/>
    </ligand>
</feature>
<evidence type="ECO:0000256" key="6">
    <source>
        <dbReference type="HAMAP-Rule" id="MF_01216"/>
    </source>
</evidence>
<comment type="cofactor">
    <cofactor evidence="6">
        <name>FMN</name>
        <dbReference type="ChEBI" id="CHEBI:58210"/>
    </cofactor>
    <text evidence="6">Binds 1 FMN per subunit.</text>
</comment>
<dbReference type="InterPro" id="IPR050104">
    <property type="entry name" value="FMN-dep_NADH:Q_OxRdtase_AzoR1"/>
</dbReference>
<dbReference type="InterPro" id="IPR023048">
    <property type="entry name" value="NADH:quinone_OxRdtase_FMN_depd"/>
</dbReference>
<comment type="similarity">
    <text evidence="6">Belongs to the azoreductase type 1 family.</text>
</comment>
<dbReference type="Gene3D" id="3.40.50.360">
    <property type="match status" value="1"/>
</dbReference>
<dbReference type="OrthoDB" id="9787136at2"/>
<protein>
    <recommendedName>
        <fullName evidence="6">FMN dependent NADH:quinone oxidoreductase</fullName>
        <ecNumber evidence="6">1.6.5.-</ecNumber>
    </recommendedName>
    <alternativeName>
        <fullName evidence="6">Azo-dye reductase</fullName>
    </alternativeName>
    <alternativeName>
        <fullName evidence="6">FMN-dependent NADH-azo compound oxidoreductase</fullName>
    </alternativeName>
    <alternativeName>
        <fullName evidence="6">FMN-dependent NADH-azoreductase</fullName>
        <ecNumber evidence="6">1.7.1.17</ecNumber>
    </alternativeName>
</protein>
<comment type="catalytic activity">
    <reaction evidence="5">
        <text>N,N-dimethyl-1,4-phenylenediamine + anthranilate + 2 NAD(+) = 2-(4-dimethylaminophenyl)diazenylbenzoate + 2 NADH + 2 H(+)</text>
        <dbReference type="Rhea" id="RHEA:55872"/>
        <dbReference type="ChEBI" id="CHEBI:15378"/>
        <dbReference type="ChEBI" id="CHEBI:15783"/>
        <dbReference type="ChEBI" id="CHEBI:16567"/>
        <dbReference type="ChEBI" id="CHEBI:57540"/>
        <dbReference type="ChEBI" id="CHEBI:57945"/>
        <dbReference type="ChEBI" id="CHEBI:71579"/>
        <dbReference type="EC" id="1.7.1.17"/>
    </reaction>
    <physiologicalReaction direction="right-to-left" evidence="5">
        <dbReference type="Rhea" id="RHEA:55874"/>
    </physiologicalReaction>
</comment>
<keyword evidence="1 6" id="KW-0285">Flavoprotein</keyword>
<gene>
    <name evidence="6" type="primary">azoR</name>
    <name evidence="8" type="ORF">RHSP_53748</name>
</gene>
<dbReference type="PANTHER" id="PTHR43741">
    <property type="entry name" value="FMN-DEPENDENT NADH-AZOREDUCTASE 1"/>
    <property type="match status" value="1"/>
</dbReference>
<feature type="binding site" evidence="6">
    <location>
        <position position="9"/>
    </location>
    <ligand>
        <name>FMN</name>
        <dbReference type="ChEBI" id="CHEBI:58210"/>
    </ligand>
</feature>
<dbReference type="RefSeq" id="WP_004125305.1">
    <property type="nucleotide sequence ID" value="NZ_AQHN01000084.1"/>
</dbReference>
<comment type="subunit">
    <text evidence="6">Homodimer.</text>
</comment>
<comment type="function">
    <text evidence="6">Quinone reductase that provides resistance to thiol-specific stress caused by electrophilic quinones.</text>
</comment>
<comment type="caution">
    <text evidence="6">Lacks conserved residue(s) required for the propagation of feature annotation.</text>
</comment>
<keyword evidence="4 6" id="KW-0520">NAD</keyword>
<proteinExistence type="inferred from homology"/>
<organism evidence="8 9">
    <name type="scientific">Rhizobium freirei PRF 81</name>
    <dbReference type="NCBI Taxonomy" id="363754"/>
    <lineage>
        <taxon>Bacteria</taxon>
        <taxon>Pseudomonadati</taxon>
        <taxon>Pseudomonadota</taxon>
        <taxon>Alphaproteobacteria</taxon>
        <taxon>Hyphomicrobiales</taxon>
        <taxon>Rhizobiaceae</taxon>
        <taxon>Rhizobium/Agrobacterium group</taxon>
        <taxon>Rhizobium</taxon>
    </lineage>
</organism>